<comment type="caution">
    <text evidence="1">The sequence shown here is derived from an EMBL/GenBank/DDBJ whole genome shotgun (WGS) entry which is preliminary data.</text>
</comment>
<reference evidence="1 2" key="1">
    <citation type="submission" date="2020-04" db="EMBL/GenBank/DDBJ databases">
        <authorList>
            <person name="Wallbank WR R."/>
            <person name="Pardo Diaz C."/>
            <person name="Kozak K."/>
            <person name="Martin S."/>
            <person name="Jiggins C."/>
            <person name="Moest M."/>
            <person name="Warren A I."/>
            <person name="Byers J.R.P. K."/>
            <person name="Montejo-Kovacevich G."/>
            <person name="Yen C E."/>
        </authorList>
    </citation>
    <scope>NUCLEOTIDE SEQUENCE [LARGE SCALE GENOMIC DNA]</scope>
</reference>
<keyword evidence="2" id="KW-1185">Reference proteome</keyword>
<gene>
    <name evidence="1" type="ORF">APLA_LOCUS6149</name>
</gene>
<proteinExistence type="predicted"/>
<evidence type="ECO:0000313" key="2">
    <source>
        <dbReference type="Proteomes" id="UP000494106"/>
    </source>
</evidence>
<dbReference type="OrthoDB" id="8063408at2759"/>
<dbReference type="AlphaFoldDB" id="A0A8S0ZSZ5"/>
<evidence type="ECO:0000313" key="1">
    <source>
        <dbReference type="EMBL" id="CAB3235490.1"/>
    </source>
</evidence>
<dbReference type="EMBL" id="CADEBC010000485">
    <property type="protein sequence ID" value="CAB3235490.1"/>
    <property type="molecule type" value="Genomic_DNA"/>
</dbReference>
<dbReference type="PANTHER" id="PTHR46114:SF1">
    <property type="entry name" value="ZAD DOMAIN-CONTAINING PROTEIN"/>
    <property type="match status" value="1"/>
</dbReference>
<sequence>MDVLKQAAWISFVEVTKNFPGNHKSNNYSKIVKDMLENFKNLGCNMSIKVNYHRSHLYQFPKNLGSYSEEQVERSPQDLKTIEEGYQGRLYRHMIADYCWSMQRDCPNTPHSRK</sequence>
<organism evidence="1 2">
    <name type="scientific">Arctia plantaginis</name>
    <name type="common">Wood tiger moth</name>
    <name type="synonym">Phalaena plantaginis</name>
    <dbReference type="NCBI Taxonomy" id="874455"/>
    <lineage>
        <taxon>Eukaryota</taxon>
        <taxon>Metazoa</taxon>
        <taxon>Ecdysozoa</taxon>
        <taxon>Arthropoda</taxon>
        <taxon>Hexapoda</taxon>
        <taxon>Insecta</taxon>
        <taxon>Pterygota</taxon>
        <taxon>Neoptera</taxon>
        <taxon>Endopterygota</taxon>
        <taxon>Lepidoptera</taxon>
        <taxon>Glossata</taxon>
        <taxon>Ditrysia</taxon>
        <taxon>Noctuoidea</taxon>
        <taxon>Erebidae</taxon>
        <taxon>Arctiinae</taxon>
        <taxon>Arctia</taxon>
    </lineage>
</organism>
<dbReference type="PANTHER" id="PTHR46114">
    <property type="entry name" value="APPLE DOMAIN-CONTAINING PROTEIN"/>
    <property type="match status" value="1"/>
</dbReference>
<name>A0A8S0ZSZ5_ARCPL</name>
<dbReference type="Proteomes" id="UP000494106">
    <property type="component" value="Unassembled WGS sequence"/>
</dbReference>
<protein>
    <submittedName>
        <fullName evidence="1">Uncharacterized protein</fullName>
    </submittedName>
</protein>
<accession>A0A8S0ZSZ5</accession>